<feature type="region of interest" description="Disordered" evidence="14">
    <location>
        <begin position="67"/>
        <end position="177"/>
    </location>
</feature>
<evidence type="ECO:0000313" key="17">
    <source>
        <dbReference type="EMBL" id="MDE51646.1"/>
    </source>
</evidence>
<keyword evidence="5 12" id="KW-0833">Ubl conjugation pathway</keyword>
<evidence type="ECO:0000256" key="3">
    <source>
        <dbReference type="ARBA" id="ARBA00007182"/>
    </source>
</evidence>
<dbReference type="InterPro" id="IPR041507">
    <property type="entry name" value="UCH_C"/>
</dbReference>
<dbReference type="EMBL" id="GGYP01006875">
    <property type="protein sequence ID" value="MDE51646.1"/>
    <property type="molecule type" value="Transcribed_RNA"/>
</dbReference>
<organism evidence="17">
    <name type="scientific">Aceria tosichella</name>
    <name type="common">wheat curl mite</name>
    <dbReference type="NCBI Taxonomy" id="561515"/>
    <lineage>
        <taxon>Eukaryota</taxon>
        <taxon>Metazoa</taxon>
        <taxon>Ecdysozoa</taxon>
        <taxon>Arthropoda</taxon>
        <taxon>Chelicerata</taxon>
        <taxon>Arachnida</taxon>
        <taxon>Acari</taxon>
        <taxon>Acariformes</taxon>
        <taxon>Trombidiformes</taxon>
        <taxon>Prostigmata</taxon>
        <taxon>Eupodina</taxon>
        <taxon>Eriophyoidea</taxon>
        <taxon>Eriophyidae</taxon>
        <taxon>Eriophyinae</taxon>
        <taxon>Aceriini</taxon>
        <taxon>Aceria</taxon>
    </lineage>
</organism>
<dbReference type="GO" id="GO:0016579">
    <property type="term" value="P:protein deubiquitination"/>
    <property type="evidence" value="ECO:0007669"/>
    <property type="project" value="TreeGrafter"/>
</dbReference>
<feature type="compositionally biased region" description="Basic and acidic residues" evidence="14">
    <location>
        <begin position="651"/>
        <end position="661"/>
    </location>
</feature>
<feature type="compositionally biased region" description="Polar residues" evidence="14">
    <location>
        <begin position="418"/>
        <end position="430"/>
    </location>
</feature>
<dbReference type="AlphaFoldDB" id="A0A6G1SM86"/>
<feature type="region of interest" description="Disordered" evidence="14">
    <location>
        <begin position="607"/>
        <end position="695"/>
    </location>
</feature>
<dbReference type="EMBL" id="GGYP01004541">
    <property type="protein sequence ID" value="MDE49312.1"/>
    <property type="molecule type" value="Transcribed_RNA"/>
</dbReference>
<feature type="domain" description="UCH catalytic" evidence="15">
    <location>
        <begin position="12"/>
        <end position="364"/>
    </location>
</feature>
<feature type="compositionally biased region" description="Polar residues" evidence="14">
    <location>
        <begin position="457"/>
        <end position="472"/>
    </location>
</feature>
<keyword evidence="8" id="KW-0156">Chromatin regulator</keyword>
<dbReference type="GO" id="GO:0005634">
    <property type="term" value="C:nucleus"/>
    <property type="evidence" value="ECO:0007669"/>
    <property type="project" value="UniProtKB-SubCell"/>
</dbReference>
<dbReference type="Pfam" id="PF18031">
    <property type="entry name" value="UCH_C"/>
    <property type="match status" value="1"/>
</dbReference>
<dbReference type="PROSITE" id="PS52048">
    <property type="entry name" value="UCH_DOMAIN"/>
    <property type="match status" value="1"/>
</dbReference>
<comment type="subcellular location">
    <subcellularLocation>
        <location evidence="2">Nucleus</location>
    </subcellularLocation>
</comment>
<accession>A0A6G1SM86</accession>
<dbReference type="PANTHER" id="PTHR10589">
    <property type="entry name" value="UBIQUITIN CARBOXYL-TERMINAL HYDROLASE"/>
    <property type="match status" value="1"/>
</dbReference>
<evidence type="ECO:0000256" key="13">
    <source>
        <dbReference type="SAM" id="Coils"/>
    </source>
</evidence>
<evidence type="ECO:0000256" key="11">
    <source>
        <dbReference type="ARBA" id="ARBA00049710"/>
    </source>
</evidence>
<dbReference type="Gene3D" id="1.20.58.860">
    <property type="match status" value="1"/>
</dbReference>
<keyword evidence="13" id="KW-0175">Coiled coil</keyword>
<feature type="compositionally biased region" description="Basic residues" evidence="14">
    <location>
        <begin position="686"/>
        <end position="695"/>
    </location>
</feature>
<dbReference type="GO" id="GO:0006511">
    <property type="term" value="P:ubiquitin-dependent protein catabolic process"/>
    <property type="evidence" value="ECO:0007669"/>
    <property type="project" value="UniProtKB-UniRule"/>
</dbReference>
<protein>
    <recommendedName>
        <fullName evidence="12">ubiquitinyl hydrolase 1</fullName>
        <ecNumber evidence="12">3.4.19.12</ecNumber>
    </recommendedName>
</protein>
<feature type="region of interest" description="Disordered" evidence="14">
    <location>
        <begin position="396"/>
        <end position="472"/>
    </location>
</feature>
<feature type="site" description="Important for enzyme activity" evidence="12">
    <location>
        <position position="311"/>
    </location>
</feature>
<dbReference type="GO" id="GO:0006325">
    <property type="term" value="P:chromatin organization"/>
    <property type="evidence" value="ECO:0007669"/>
    <property type="project" value="UniProtKB-KW"/>
</dbReference>
<name>A0A6G1SM86_9ACAR</name>
<dbReference type="Pfam" id="PF01088">
    <property type="entry name" value="Peptidase_C12"/>
    <property type="match status" value="2"/>
</dbReference>
<keyword evidence="7 12" id="KW-0788">Thiol protease</keyword>
<reference evidence="17" key="1">
    <citation type="submission" date="2018-10" db="EMBL/GenBank/DDBJ databases">
        <title>Transcriptome assembly of Aceria tosichella (Wheat curl mite) Type 2.</title>
        <authorList>
            <person name="Scully E.D."/>
            <person name="Geib S.M."/>
            <person name="Palmer N.A."/>
            <person name="Gupta A.K."/>
            <person name="Sarath G."/>
            <person name="Tatineni S."/>
        </authorList>
    </citation>
    <scope>NUCLEOTIDE SEQUENCE</scope>
    <source>
        <strain evidence="17">LincolnNE</strain>
    </source>
</reference>
<evidence type="ECO:0000256" key="8">
    <source>
        <dbReference type="ARBA" id="ARBA00022853"/>
    </source>
</evidence>
<comment type="catalytic activity">
    <reaction evidence="1 12">
        <text>Thiol-dependent hydrolysis of ester, thioester, amide, peptide and isopeptide bonds formed by the C-terminal Gly of ubiquitin (a 76-residue protein attached to proteins as an intracellular targeting signal).</text>
        <dbReference type="EC" id="3.4.19.12"/>
    </reaction>
</comment>
<evidence type="ECO:0000256" key="10">
    <source>
        <dbReference type="ARBA" id="ARBA00046227"/>
    </source>
</evidence>
<feature type="compositionally biased region" description="Low complexity" evidence="14">
    <location>
        <begin position="146"/>
        <end position="155"/>
    </location>
</feature>
<dbReference type="PROSITE" id="PS52049">
    <property type="entry name" value="ULD"/>
    <property type="match status" value="1"/>
</dbReference>
<dbReference type="SUPFAM" id="SSF54001">
    <property type="entry name" value="Cysteine proteinases"/>
    <property type="match status" value="2"/>
</dbReference>
<dbReference type="GO" id="GO:0004843">
    <property type="term" value="F:cysteine-type deubiquitinase activity"/>
    <property type="evidence" value="ECO:0007669"/>
    <property type="project" value="UniProtKB-UniRule"/>
</dbReference>
<dbReference type="EC" id="3.4.19.12" evidence="12"/>
<evidence type="ECO:0000256" key="5">
    <source>
        <dbReference type="ARBA" id="ARBA00022786"/>
    </source>
</evidence>
<comment type="function">
    <text evidence="10">Catalytic component of the polycomb repressive deubiquitinase (PR-DUB) complex, a complex that specifically mediates deubiquitination of histone H2A monoubiquitinated at 'Lys-119' (H2AK118ub1). Mediates bisymmetric organization of the PR-DUB complex and is involved in association with nucleosomes to mediate deubiquitination. Does not deubiquitinate monoubiquitinated histone H2B. Required to maintain the transcriptionally repressive state of homeotic genes throughout development. The PR-DUB complex has weak or no activity toward 'Lys-48'- and 'Lys-63'-linked polyubiquitin chains. Polycomb group (PcG) protein.</text>
</comment>
<evidence type="ECO:0000256" key="1">
    <source>
        <dbReference type="ARBA" id="ARBA00000707"/>
    </source>
</evidence>
<feature type="site" description="Transition state stabilizer" evidence="12">
    <location>
        <position position="194"/>
    </location>
</feature>
<comment type="subunit">
    <text evidence="11">Catalytic component of the polycomb repressive deubiquitinase (PR-DUB) complex, at least composed of caly/calypso, Asx and sba (MBD5/6 homolog). The PR-DUB complex associates with nucleosomes to mediate deubiquitination of histone H2AK118ub1 substrates; the association requires the positively charged C-terminal tail of caly, probably due to direct binding of DNA. Interacts (via ULD domain) with Asx (via DEUBAD domain); the interaction produces a stable heterodimer with a composite binding site for ubiquitin. Homodimerizes (via coiled-coil hinge-region between the UCH and ULD domains) to mediate assembly of 2 copies of the caly-Asx heterodimer into a bisymmetric tetramer; dimerization enhances PR-DUB association with nucleosomes.</text>
</comment>
<keyword evidence="9" id="KW-0539">Nucleus</keyword>
<keyword evidence="6 12" id="KW-0378">Hydrolase</keyword>
<evidence type="ECO:0000256" key="12">
    <source>
        <dbReference type="PROSITE-ProRule" id="PRU01393"/>
    </source>
</evidence>
<evidence type="ECO:0000256" key="14">
    <source>
        <dbReference type="SAM" id="MobiDB-lite"/>
    </source>
</evidence>
<comment type="similarity">
    <text evidence="3">Belongs to the peptidase C12 family. BAP1 subfamily.</text>
</comment>
<feature type="compositionally biased region" description="Low complexity" evidence="14">
    <location>
        <begin position="612"/>
        <end position="632"/>
    </location>
</feature>
<feature type="active site" description="Nucleophile" evidence="12">
    <location>
        <position position="200"/>
    </location>
</feature>
<sequence length="695" mass="78585">MRKYNYEFLSEGWLELESDPSTFTLLIEDLGCLGAQVDEIYDLEQKFDGPVYGFIFLFKWLNNHHQSDRGSRNQNKLSCNSSSSSSSTTTATTATATEATTTTTTSTTTSSSTTTTLLPLEQTVQNDIKHATRGITNSGRGRRNNSNKNNNGNNNDCNQKQSKHQHDDQSMAQSDPWSYVSDDNIINEIFFAKQMISNSCATHALISVLLNCDRDELDLGPTLTHLRDYTKIMAPENKGYAIGNMPLIAKAHNSHASYSSLYCRDRPNQQRGLSFAIRGNQRTNLQQLQNQPETYHFVSYVPIKNRLYELDGLKNYPIDHGPIDPNEDWTEKFRRVIRQRLLENKSDGCDAMNDIRYNLMAVVPDRRVQLKKQIVKLKCHLNSVWDSLRQIEKSANKNDINHKTTSTGSHTDGPPFSPLSNGTLTASETGSICAESPKRSHESEPGDVDIPNPPYSPISNDTLSASESGSTCNSPSRFEDSFFFEEKNPIDRHYFIKFDKIKESTDTGTEKSVKEPLTNISEQEKEEQRFLAIADMKRLLRQLERDIEKNESLLKEENDKRRKYKLDNSRRTHNYEPFIMTFLSMLAKQGNLAQLIEKDLGITTEDIGSPLSTSTATPTRQQQSQSSKTFKQPAPHPPLQPKATNNHNGKTKQEPKKKEQQRGGLTSVSGRPIRATKSKYISTGRPRGRPRKSPD</sequence>
<evidence type="ECO:0000256" key="2">
    <source>
        <dbReference type="ARBA" id="ARBA00004123"/>
    </source>
</evidence>
<dbReference type="InterPro" id="IPR038765">
    <property type="entry name" value="Papain-like_cys_pep_sf"/>
</dbReference>
<evidence type="ECO:0000256" key="9">
    <source>
        <dbReference type="ARBA" id="ARBA00023242"/>
    </source>
</evidence>
<evidence type="ECO:0000313" key="16">
    <source>
        <dbReference type="EMBL" id="MDE49312.1"/>
    </source>
</evidence>
<gene>
    <name evidence="17" type="primary">BAP1_0</name>
    <name evidence="16" type="synonym">BAP1_1</name>
    <name evidence="16" type="ORF">g.8183</name>
    <name evidence="17" type="ORF">g.8187</name>
</gene>
<proteinExistence type="inferred from homology"/>
<feature type="compositionally biased region" description="Low complexity" evidence="14">
    <location>
        <begin position="81"/>
        <end position="116"/>
    </location>
</feature>
<evidence type="ECO:0000256" key="6">
    <source>
        <dbReference type="ARBA" id="ARBA00022801"/>
    </source>
</evidence>
<dbReference type="PANTHER" id="PTHR10589:SF28">
    <property type="entry name" value="UBIQUITIN CARBOXYL-TERMINAL HYDROLASE BAP1"/>
    <property type="match status" value="1"/>
</dbReference>
<dbReference type="Gene3D" id="3.40.532.10">
    <property type="entry name" value="Peptidase C12, ubiquitin carboxyl-terminal hydrolase"/>
    <property type="match status" value="1"/>
</dbReference>
<feature type="active site" description="Proton donor" evidence="12">
    <location>
        <position position="296"/>
    </location>
</feature>
<evidence type="ECO:0000256" key="4">
    <source>
        <dbReference type="ARBA" id="ARBA00022670"/>
    </source>
</evidence>
<feature type="coiled-coil region" evidence="13">
    <location>
        <begin position="533"/>
        <end position="567"/>
    </location>
</feature>
<evidence type="ECO:0000259" key="15">
    <source>
        <dbReference type="PROSITE" id="PS52048"/>
    </source>
</evidence>
<dbReference type="GO" id="GO:0005737">
    <property type="term" value="C:cytoplasm"/>
    <property type="evidence" value="ECO:0007669"/>
    <property type="project" value="TreeGrafter"/>
</dbReference>
<dbReference type="InterPro" id="IPR001578">
    <property type="entry name" value="Peptidase_C12_UCH"/>
</dbReference>
<keyword evidence="4 12" id="KW-0645">Protease</keyword>
<dbReference type="InterPro" id="IPR036959">
    <property type="entry name" value="Peptidase_C12_UCH_sf"/>
</dbReference>
<evidence type="ECO:0000256" key="7">
    <source>
        <dbReference type="ARBA" id="ARBA00022807"/>
    </source>
</evidence>